<dbReference type="InterPro" id="IPR000515">
    <property type="entry name" value="MetI-like"/>
</dbReference>
<dbReference type="CDD" id="cd06261">
    <property type="entry name" value="TM_PBP2"/>
    <property type="match status" value="1"/>
</dbReference>
<proteinExistence type="inferred from homology"/>
<evidence type="ECO:0000256" key="5">
    <source>
        <dbReference type="ARBA" id="ARBA00022989"/>
    </source>
</evidence>
<organism evidence="9 10">
    <name type="scientific">Diplocloster agilis</name>
    <dbReference type="NCBI Taxonomy" id="2850323"/>
    <lineage>
        <taxon>Bacteria</taxon>
        <taxon>Bacillati</taxon>
        <taxon>Bacillota</taxon>
        <taxon>Clostridia</taxon>
        <taxon>Lachnospirales</taxon>
        <taxon>Lachnospiraceae</taxon>
        <taxon>Diplocloster</taxon>
    </lineage>
</organism>
<evidence type="ECO:0000313" key="10">
    <source>
        <dbReference type="Proteomes" id="UP000712157"/>
    </source>
</evidence>
<evidence type="ECO:0000313" key="9">
    <source>
        <dbReference type="EMBL" id="MBU9735855.1"/>
    </source>
</evidence>
<keyword evidence="5 7" id="KW-1133">Transmembrane helix</keyword>
<feature type="transmembrane region" description="Helical" evidence="7">
    <location>
        <begin position="12"/>
        <end position="35"/>
    </location>
</feature>
<dbReference type="PROSITE" id="PS50928">
    <property type="entry name" value="ABC_TM1"/>
    <property type="match status" value="1"/>
</dbReference>
<dbReference type="RefSeq" id="WP_158344809.1">
    <property type="nucleotide sequence ID" value="NZ_JAHQCW010000005.1"/>
</dbReference>
<accession>A0A949NH96</accession>
<evidence type="ECO:0000256" key="4">
    <source>
        <dbReference type="ARBA" id="ARBA00022692"/>
    </source>
</evidence>
<dbReference type="Pfam" id="PF00528">
    <property type="entry name" value="BPD_transp_1"/>
    <property type="match status" value="1"/>
</dbReference>
<keyword evidence="6 7" id="KW-0472">Membrane</keyword>
<feature type="transmembrane region" description="Helical" evidence="7">
    <location>
        <begin position="166"/>
        <end position="184"/>
    </location>
</feature>
<protein>
    <submittedName>
        <fullName evidence="9">Sugar ABC transporter permease</fullName>
    </submittedName>
</protein>
<evidence type="ECO:0000256" key="2">
    <source>
        <dbReference type="ARBA" id="ARBA00022448"/>
    </source>
</evidence>
<evidence type="ECO:0000259" key="8">
    <source>
        <dbReference type="PROSITE" id="PS50928"/>
    </source>
</evidence>
<dbReference type="InterPro" id="IPR035906">
    <property type="entry name" value="MetI-like_sf"/>
</dbReference>
<dbReference type="GO" id="GO:0055085">
    <property type="term" value="P:transmembrane transport"/>
    <property type="evidence" value="ECO:0007669"/>
    <property type="project" value="InterPro"/>
</dbReference>
<dbReference type="GO" id="GO:0005886">
    <property type="term" value="C:plasma membrane"/>
    <property type="evidence" value="ECO:0007669"/>
    <property type="project" value="UniProtKB-SubCell"/>
</dbReference>
<feature type="domain" description="ABC transmembrane type-1" evidence="8">
    <location>
        <begin position="69"/>
        <end position="282"/>
    </location>
</feature>
<sequence length="293" mass="32698">MSRKKIYSKWFAAPALIFFSLFFILPNLFGLVFAFTDWSIFYVGFDQVNFIGLDNFKQLFSERLLLKAAGNTFYFAIVTVVFKNVIGLALALLVNRPFKTKNYLRSVFFLPSILSTMVVAIVFSAIYNPQSGILNGFLNNVGLGFLAQEWLTNPKIAMTSICAMEIWQGTGLTMLIYLAGLQTVPKEYYESADLDGTTGFQKFRYITVPLILPTFTVNITLTLINGLKVFGQVYALTSGGPADATQVFQTFVYKYFSQGLLGYSSAAGLVFTVVIMVVSLTLTSVMRKKEVSY</sequence>
<dbReference type="Proteomes" id="UP000712157">
    <property type="component" value="Unassembled WGS sequence"/>
</dbReference>
<keyword evidence="2 7" id="KW-0813">Transport</keyword>
<dbReference type="EMBL" id="JAHQCW010000005">
    <property type="protein sequence ID" value="MBU9735855.1"/>
    <property type="molecule type" value="Genomic_DNA"/>
</dbReference>
<keyword evidence="4 7" id="KW-0812">Transmembrane</keyword>
<evidence type="ECO:0000256" key="7">
    <source>
        <dbReference type="RuleBase" id="RU363032"/>
    </source>
</evidence>
<comment type="caution">
    <text evidence="9">The sequence shown here is derived from an EMBL/GenBank/DDBJ whole genome shotgun (WGS) entry which is preliminary data.</text>
</comment>
<feature type="transmembrane region" description="Helical" evidence="7">
    <location>
        <begin position="205"/>
        <end position="224"/>
    </location>
</feature>
<feature type="transmembrane region" description="Helical" evidence="7">
    <location>
        <begin position="260"/>
        <end position="282"/>
    </location>
</feature>
<dbReference type="PANTHER" id="PTHR30193">
    <property type="entry name" value="ABC TRANSPORTER PERMEASE PROTEIN"/>
    <property type="match status" value="1"/>
</dbReference>
<feature type="transmembrane region" description="Helical" evidence="7">
    <location>
        <begin position="73"/>
        <end position="94"/>
    </location>
</feature>
<reference evidence="9" key="1">
    <citation type="submission" date="2021-06" db="EMBL/GenBank/DDBJ databases">
        <title>Description of novel taxa of the family Lachnospiraceae.</title>
        <authorList>
            <person name="Chaplin A.V."/>
            <person name="Sokolova S.R."/>
            <person name="Pikina A.P."/>
            <person name="Korzhanova M."/>
            <person name="Belova V."/>
            <person name="Korostin D."/>
            <person name="Efimov B.A."/>
        </authorList>
    </citation>
    <scope>NUCLEOTIDE SEQUENCE</scope>
    <source>
        <strain evidence="9">ASD5720</strain>
    </source>
</reference>
<gene>
    <name evidence="9" type="ORF">KTH89_04855</name>
</gene>
<dbReference type="InterPro" id="IPR051393">
    <property type="entry name" value="ABC_transporter_permease"/>
</dbReference>
<feature type="transmembrane region" description="Helical" evidence="7">
    <location>
        <begin position="106"/>
        <end position="127"/>
    </location>
</feature>
<evidence type="ECO:0000256" key="6">
    <source>
        <dbReference type="ARBA" id="ARBA00023136"/>
    </source>
</evidence>
<name>A0A949NH96_9FIRM</name>
<evidence type="ECO:0000256" key="1">
    <source>
        <dbReference type="ARBA" id="ARBA00004651"/>
    </source>
</evidence>
<dbReference type="AlphaFoldDB" id="A0A949NH96"/>
<dbReference type="SUPFAM" id="SSF161098">
    <property type="entry name" value="MetI-like"/>
    <property type="match status" value="1"/>
</dbReference>
<comment type="similarity">
    <text evidence="7">Belongs to the binding-protein-dependent transport system permease family.</text>
</comment>
<evidence type="ECO:0000256" key="3">
    <source>
        <dbReference type="ARBA" id="ARBA00022475"/>
    </source>
</evidence>
<dbReference type="Gene3D" id="1.10.3720.10">
    <property type="entry name" value="MetI-like"/>
    <property type="match status" value="1"/>
</dbReference>
<dbReference type="PANTHER" id="PTHR30193:SF37">
    <property type="entry name" value="INNER MEMBRANE ABC TRANSPORTER PERMEASE PROTEIN YCJO"/>
    <property type="match status" value="1"/>
</dbReference>
<keyword evidence="10" id="KW-1185">Reference proteome</keyword>
<comment type="subcellular location">
    <subcellularLocation>
        <location evidence="1 7">Cell membrane</location>
        <topology evidence="1 7">Multi-pass membrane protein</topology>
    </subcellularLocation>
</comment>
<keyword evidence="3" id="KW-1003">Cell membrane</keyword>